<dbReference type="Proteomes" id="UP000004995">
    <property type="component" value="Unassembled WGS sequence"/>
</dbReference>
<dbReference type="AlphaFoldDB" id="K3ZPU7"/>
<dbReference type="EnsemblPlants" id="KQK95920">
    <property type="protein sequence ID" value="KQK95920"/>
    <property type="gene ID" value="SETIT_028627mg"/>
</dbReference>
<protein>
    <submittedName>
        <fullName evidence="1">Uncharacterized protein</fullName>
    </submittedName>
</protein>
<reference evidence="2" key="1">
    <citation type="journal article" date="2012" name="Nat. Biotechnol.">
        <title>Reference genome sequence of the model plant Setaria.</title>
        <authorList>
            <person name="Bennetzen J.L."/>
            <person name="Schmutz J."/>
            <person name="Wang H."/>
            <person name="Percifield R."/>
            <person name="Hawkins J."/>
            <person name="Pontaroli A.C."/>
            <person name="Estep M."/>
            <person name="Feng L."/>
            <person name="Vaughn J.N."/>
            <person name="Grimwood J."/>
            <person name="Jenkins J."/>
            <person name="Barry K."/>
            <person name="Lindquist E."/>
            <person name="Hellsten U."/>
            <person name="Deshpande S."/>
            <person name="Wang X."/>
            <person name="Wu X."/>
            <person name="Mitros T."/>
            <person name="Triplett J."/>
            <person name="Yang X."/>
            <person name="Ye C.Y."/>
            <person name="Mauro-Herrera M."/>
            <person name="Wang L."/>
            <person name="Li P."/>
            <person name="Sharma M."/>
            <person name="Sharma R."/>
            <person name="Ronald P.C."/>
            <person name="Panaud O."/>
            <person name="Kellogg E.A."/>
            <person name="Brutnell T.P."/>
            <person name="Doust A.N."/>
            <person name="Tuskan G.A."/>
            <person name="Rokhsar D."/>
            <person name="Devos K.M."/>
        </authorList>
    </citation>
    <scope>NUCLEOTIDE SEQUENCE [LARGE SCALE GENOMIC DNA]</scope>
    <source>
        <strain evidence="2">cv. Yugu1</strain>
    </source>
</reference>
<dbReference type="EMBL" id="AGNK02005250">
    <property type="status" value="NOT_ANNOTATED_CDS"/>
    <property type="molecule type" value="Genomic_DNA"/>
</dbReference>
<organism evidence="1 2">
    <name type="scientific">Setaria italica</name>
    <name type="common">Foxtail millet</name>
    <name type="synonym">Panicum italicum</name>
    <dbReference type="NCBI Taxonomy" id="4555"/>
    <lineage>
        <taxon>Eukaryota</taxon>
        <taxon>Viridiplantae</taxon>
        <taxon>Streptophyta</taxon>
        <taxon>Embryophyta</taxon>
        <taxon>Tracheophyta</taxon>
        <taxon>Spermatophyta</taxon>
        <taxon>Magnoliopsida</taxon>
        <taxon>Liliopsida</taxon>
        <taxon>Poales</taxon>
        <taxon>Poaceae</taxon>
        <taxon>PACMAD clade</taxon>
        <taxon>Panicoideae</taxon>
        <taxon>Panicodae</taxon>
        <taxon>Paniceae</taxon>
        <taxon>Cenchrinae</taxon>
        <taxon>Setaria</taxon>
    </lineage>
</organism>
<accession>K3ZPU7</accession>
<reference evidence="1" key="2">
    <citation type="submission" date="2018-08" db="UniProtKB">
        <authorList>
            <consortium name="EnsemblPlants"/>
        </authorList>
    </citation>
    <scope>IDENTIFICATION</scope>
    <source>
        <strain evidence="1">Yugu1</strain>
    </source>
</reference>
<sequence>MHAVPMPPAARAPPRSDLSLAQLERLFVVGLNYCNI</sequence>
<keyword evidence="2" id="KW-1185">Reference proteome</keyword>
<name>K3ZPU7_SETIT</name>
<dbReference type="Gramene" id="KQK95920">
    <property type="protein sequence ID" value="KQK95920"/>
    <property type="gene ID" value="SETIT_028627mg"/>
</dbReference>
<dbReference type="InParanoid" id="K3ZPU7"/>
<dbReference type="HOGENOM" id="CLU_3360624_0_0_1"/>
<evidence type="ECO:0000313" key="2">
    <source>
        <dbReference type="Proteomes" id="UP000004995"/>
    </source>
</evidence>
<evidence type="ECO:0000313" key="1">
    <source>
        <dbReference type="EnsemblPlants" id="KQK95920"/>
    </source>
</evidence>
<proteinExistence type="predicted"/>